<evidence type="ECO:0000256" key="7">
    <source>
        <dbReference type="RuleBase" id="RU371123"/>
    </source>
</evidence>
<dbReference type="AlphaFoldDB" id="A0A813MQK2"/>
<dbReference type="PANTHER" id="PTHR22897:SF8">
    <property type="entry name" value="SULFHYDRYL OXIDASE"/>
    <property type="match status" value="1"/>
</dbReference>
<dbReference type="Pfam" id="PF04777">
    <property type="entry name" value="Evr1_Alr"/>
    <property type="match status" value="1"/>
</dbReference>
<evidence type="ECO:0000313" key="12">
    <source>
        <dbReference type="Proteomes" id="UP000663854"/>
    </source>
</evidence>
<dbReference type="GO" id="GO:0003756">
    <property type="term" value="F:protein disulfide isomerase activity"/>
    <property type="evidence" value="ECO:0007669"/>
    <property type="project" value="TreeGrafter"/>
</dbReference>
<evidence type="ECO:0000313" key="13">
    <source>
        <dbReference type="Proteomes" id="UP000663870"/>
    </source>
</evidence>
<dbReference type="InterPro" id="IPR036846">
    <property type="entry name" value="GM2-AP_sf"/>
</dbReference>
<keyword evidence="6" id="KW-1015">Disulfide bond</keyword>
<keyword evidence="2 7" id="KW-0285">Flavoprotein</keyword>
<feature type="domain" description="ERV/ALR sulfhydryl oxidase" evidence="9">
    <location>
        <begin position="535"/>
        <end position="642"/>
    </location>
</feature>
<organism evidence="10 12">
    <name type="scientific">Rotaria sordida</name>
    <dbReference type="NCBI Taxonomy" id="392033"/>
    <lineage>
        <taxon>Eukaryota</taxon>
        <taxon>Metazoa</taxon>
        <taxon>Spiralia</taxon>
        <taxon>Gnathifera</taxon>
        <taxon>Rotifera</taxon>
        <taxon>Eurotatoria</taxon>
        <taxon>Bdelloidea</taxon>
        <taxon>Philodinida</taxon>
        <taxon>Philodinidae</taxon>
        <taxon>Rotaria</taxon>
    </lineage>
</organism>
<dbReference type="Gene3D" id="1.20.120.310">
    <property type="entry name" value="ERV/ALR sulfhydryl oxidase domain"/>
    <property type="match status" value="1"/>
</dbReference>
<dbReference type="PROSITE" id="PS51324">
    <property type="entry name" value="ERV_ALR"/>
    <property type="match status" value="1"/>
</dbReference>
<evidence type="ECO:0000256" key="6">
    <source>
        <dbReference type="ARBA" id="ARBA00023157"/>
    </source>
</evidence>
<evidence type="ECO:0000259" key="9">
    <source>
        <dbReference type="PROSITE" id="PS51324"/>
    </source>
</evidence>
<dbReference type="PANTHER" id="PTHR22897">
    <property type="entry name" value="QUIESCIN Q6-RELATED SULFHYDRYL OXIDASE"/>
    <property type="match status" value="1"/>
</dbReference>
<evidence type="ECO:0000313" key="11">
    <source>
        <dbReference type="EMBL" id="CAF0880423.1"/>
    </source>
</evidence>
<comment type="catalytic activity">
    <reaction evidence="7">
        <text>2 R'C(R)SH + O2 = R'C(R)S-S(R)CR' + H2O2</text>
        <dbReference type="Rhea" id="RHEA:17357"/>
        <dbReference type="ChEBI" id="CHEBI:15379"/>
        <dbReference type="ChEBI" id="CHEBI:16240"/>
        <dbReference type="ChEBI" id="CHEBI:16520"/>
        <dbReference type="ChEBI" id="CHEBI:17412"/>
        <dbReference type="EC" id="1.8.3.2"/>
    </reaction>
</comment>
<dbReference type="GO" id="GO:0005615">
    <property type="term" value="C:extracellular space"/>
    <property type="evidence" value="ECO:0007669"/>
    <property type="project" value="TreeGrafter"/>
</dbReference>
<dbReference type="EMBL" id="CAJNOH010000002">
    <property type="protein sequence ID" value="CAF0724582.1"/>
    <property type="molecule type" value="Genomic_DNA"/>
</dbReference>
<dbReference type="InterPro" id="IPR036774">
    <property type="entry name" value="ERV/ALR_sulphydryl_oxid_sf"/>
</dbReference>
<accession>A0A813MQK2</accession>
<comment type="cofactor">
    <cofactor evidence="1 7">
        <name>FAD</name>
        <dbReference type="ChEBI" id="CHEBI:57692"/>
    </cofactor>
</comment>
<dbReference type="Proteomes" id="UP000663854">
    <property type="component" value="Unassembled WGS sequence"/>
</dbReference>
<dbReference type="SUPFAM" id="SSF69000">
    <property type="entry name" value="FAD-dependent thiol oxidase"/>
    <property type="match status" value="1"/>
</dbReference>
<evidence type="ECO:0000256" key="3">
    <source>
        <dbReference type="ARBA" id="ARBA00022729"/>
    </source>
</evidence>
<evidence type="ECO:0000313" key="10">
    <source>
        <dbReference type="EMBL" id="CAF0724582.1"/>
    </source>
</evidence>
<dbReference type="Gene3D" id="3.40.30.10">
    <property type="entry name" value="Glutaredoxin"/>
    <property type="match status" value="1"/>
</dbReference>
<evidence type="ECO:0000256" key="1">
    <source>
        <dbReference type="ARBA" id="ARBA00001974"/>
    </source>
</evidence>
<dbReference type="InterPro" id="IPR036249">
    <property type="entry name" value="Thioredoxin-like_sf"/>
</dbReference>
<keyword evidence="5 7" id="KW-0560">Oxidoreductase</keyword>
<reference evidence="10" key="1">
    <citation type="submission" date="2021-02" db="EMBL/GenBank/DDBJ databases">
        <authorList>
            <person name="Nowell W R."/>
        </authorList>
    </citation>
    <scope>NUCLEOTIDE SEQUENCE</scope>
</reference>
<protein>
    <recommendedName>
        <fullName evidence="7">Sulfhydryl oxidase</fullName>
        <ecNumber evidence="7">1.8.3.2</ecNumber>
    </recommendedName>
</protein>
<dbReference type="EMBL" id="CAJNOL010000141">
    <property type="protein sequence ID" value="CAF0880423.1"/>
    <property type="molecule type" value="Genomic_DNA"/>
</dbReference>
<comment type="caution">
    <text evidence="10">The sequence shown here is derived from an EMBL/GenBank/DDBJ whole genome shotgun (WGS) entry which is preliminary data.</text>
</comment>
<evidence type="ECO:0000256" key="2">
    <source>
        <dbReference type="ARBA" id="ARBA00022630"/>
    </source>
</evidence>
<gene>
    <name evidence="11" type="ORF">JXQ802_LOCUS8123</name>
    <name evidence="10" type="ORF">PYM288_LOCUS456</name>
</gene>
<sequence length="716" mass="82631">MLSKISIIIFLCFIAYASSQTITKLTYTDCGSKNVQISRLSFTPMPIVQPGKGVLSCAIAASEPIQGVIKMTLDIVRKVSGIPLPVRCYIVQGEQVGSCTYPDMCALMQRLFKHDATNCPAQLSPYGIDCTCPVKVNKNDLDIEMDLDIPEAPEYASWLSVGDFYVKVKATVVFLLFSSSWSYVVDEHDGKWSWINAKYLTRSNWTSSLKANNNASKIHHPVWFIYHYLSYCGFCKRYKPQWESIAQYAAGWSRYIKIGAYDCGSESASEHDICVDEAYPQWRIYCPLTNSTQLAFDSERRNADTKPEDILMWSIKKMNKIAHQCYGKTWPIRNVIEPKNIDDLNNIIPKRVKQFQLFVSDDILLYSLYVLNNSKIVFQEPIYRLSTKNLITQGIGIWKGMKNPDGRISLEQINSTKTTDKFILNKNIISHTNKSIEKKIGSLKPTLTDIDSSVVWMIKKDLHRKLSNLFDDVKAWLNVVHTYYPGSDTMHNFLRDLIHFMNNRTTLSSNELKNYIDTISVIKLPEVKFDHCNGSDTSKRGYTCSLWLLFHSMIVKQAILHEQNLLPSNVKPSDMILSIREYVRRFFLCDECAKHFLNMTSNAENEINSFKENVLYLWRGHNKVNKRLRGEQISNDPAWPKVPFPTKEQCNSCVREIDENNDALEYDENETYNYLKDYYDLQNITNQKNLSTKTNTATNRQYNHLLLFLFTFFIIN</sequence>
<dbReference type="GO" id="GO:0016971">
    <property type="term" value="F:flavin-dependent sulfhydryl oxidase activity"/>
    <property type="evidence" value="ECO:0007669"/>
    <property type="project" value="InterPro"/>
</dbReference>
<name>A0A813MQK2_9BILA</name>
<dbReference type="SUPFAM" id="SSF63707">
    <property type="entry name" value="Ganglioside M2 (gm2) activator"/>
    <property type="match status" value="1"/>
</dbReference>
<dbReference type="SUPFAM" id="SSF52833">
    <property type="entry name" value="Thioredoxin-like"/>
    <property type="match status" value="1"/>
</dbReference>
<keyword evidence="4 7" id="KW-0274">FAD</keyword>
<evidence type="ECO:0000256" key="5">
    <source>
        <dbReference type="ARBA" id="ARBA00023002"/>
    </source>
</evidence>
<keyword evidence="3 8" id="KW-0732">Signal</keyword>
<dbReference type="EC" id="1.8.3.2" evidence="7"/>
<evidence type="ECO:0000256" key="8">
    <source>
        <dbReference type="SAM" id="SignalP"/>
    </source>
</evidence>
<feature type="signal peptide" evidence="8">
    <location>
        <begin position="1"/>
        <end position="19"/>
    </location>
</feature>
<proteinExistence type="predicted"/>
<dbReference type="Proteomes" id="UP000663870">
    <property type="component" value="Unassembled WGS sequence"/>
</dbReference>
<feature type="chain" id="PRO_5044131778" description="Sulfhydryl oxidase" evidence="8">
    <location>
        <begin position="20"/>
        <end position="716"/>
    </location>
</feature>
<evidence type="ECO:0000256" key="4">
    <source>
        <dbReference type="ARBA" id="ARBA00022827"/>
    </source>
</evidence>
<dbReference type="Gene3D" id="2.70.220.10">
    <property type="entry name" value="Ganglioside GM2 activator"/>
    <property type="match status" value="1"/>
</dbReference>
<dbReference type="InterPro" id="IPR039798">
    <property type="entry name" value="Sulfhydryl_oxidase"/>
</dbReference>
<dbReference type="InterPro" id="IPR017905">
    <property type="entry name" value="ERV/ALR_sulphydryl_oxidase"/>
</dbReference>
<dbReference type="GO" id="GO:0000139">
    <property type="term" value="C:Golgi membrane"/>
    <property type="evidence" value="ECO:0007669"/>
    <property type="project" value="TreeGrafter"/>
</dbReference>
<keyword evidence="13" id="KW-1185">Reference proteome</keyword>
<dbReference type="GO" id="GO:0006457">
    <property type="term" value="P:protein folding"/>
    <property type="evidence" value="ECO:0007669"/>
    <property type="project" value="TreeGrafter"/>
</dbReference>